<evidence type="ECO:0000256" key="11">
    <source>
        <dbReference type="SAM" id="Phobius"/>
    </source>
</evidence>
<dbReference type="InterPro" id="IPR050515">
    <property type="entry name" value="Beta-lactam/transpept"/>
</dbReference>
<dbReference type="InterPro" id="IPR001460">
    <property type="entry name" value="PCN-bd_Tpept"/>
</dbReference>
<dbReference type="InterPro" id="IPR012338">
    <property type="entry name" value="Beta-lactam/transpept-like"/>
</dbReference>
<evidence type="ECO:0000256" key="3">
    <source>
        <dbReference type="ARBA" id="ARBA00007171"/>
    </source>
</evidence>
<keyword evidence="7" id="KW-0573">Peptidoglycan synthesis</keyword>
<dbReference type="GO" id="GO:0009252">
    <property type="term" value="P:peptidoglycan biosynthetic process"/>
    <property type="evidence" value="ECO:0007669"/>
    <property type="project" value="UniProtKB-KW"/>
</dbReference>
<name>A0A1Y4LRS3_9FIRM</name>
<dbReference type="Gene3D" id="3.40.710.10">
    <property type="entry name" value="DD-peptidase/beta-lactamase superfamily"/>
    <property type="match status" value="1"/>
</dbReference>
<keyword evidence="9 11" id="KW-0472">Membrane</keyword>
<keyword evidence="6" id="KW-0133">Cell shape</keyword>
<feature type="domain" description="Penicillin-binding protein transpeptidase" evidence="12">
    <location>
        <begin position="368"/>
        <end position="667"/>
    </location>
</feature>
<dbReference type="GO" id="GO:0005886">
    <property type="term" value="C:plasma membrane"/>
    <property type="evidence" value="ECO:0007669"/>
    <property type="project" value="UniProtKB-SubCell"/>
</dbReference>
<evidence type="ECO:0000313" key="14">
    <source>
        <dbReference type="EMBL" id="OUP59356.1"/>
    </source>
</evidence>
<evidence type="ECO:0000259" key="13">
    <source>
        <dbReference type="Pfam" id="PF03717"/>
    </source>
</evidence>
<dbReference type="GO" id="GO:0071972">
    <property type="term" value="F:peptidoglycan L,D-transpeptidase activity"/>
    <property type="evidence" value="ECO:0007669"/>
    <property type="project" value="TreeGrafter"/>
</dbReference>
<dbReference type="GO" id="GO:0071555">
    <property type="term" value="P:cell wall organization"/>
    <property type="evidence" value="ECO:0007669"/>
    <property type="project" value="UniProtKB-KW"/>
</dbReference>
<dbReference type="AlphaFoldDB" id="A0A1Y4LRS3"/>
<keyword evidence="14" id="KW-0132">Cell division</keyword>
<protein>
    <submittedName>
        <fullName evidence="14">Cell division protein FtsI</fullName>
    </submittedName>
</protein>
<dbReference type="Gene3D" id="1.10.10.1230">
    <property type="entry name" value="Penicillin-binding protein, N-terminal non-catalytic domain, head sub-domain"/>
    <property type="match status" value="1"/>
</dbReference>
<comment type="caution">
    <text evidence="14">The sequence shown here is derived from an EMBL/GenBank/DDBJ whole genome shotgun (WGS) entry which is preliminary data.</text>
</comment>
<dbReference type="PANTHER" id="PTHR30627">
    <property type="entry name" value="PEPTIDOGLYCAN D,D-TRANSPEPTIDASE"/>
    <property type="match status" value="1"/>
</dbReference>
<dbReference type="Pfam" id="PF03717">
    <property type="entry name" value="PBP_dimer"/>
    <property type="match status" value="1"/>
</dbReference>
<evidence type="ECO:0000256" key="2">
    <source>
        <dbReference type="ARBA" id="ARBA00004236"/>
    </source>
</evidence>
<comment type="subcellular location">
    <subcellularLocation>
        <location evidence="2">Cell membrane</location>
    </subcellularLocation>
    <subcellularLocation>
        <location evidence="1">Membrane</location>
        <topology evidence="1">Single-pass membrane protein</topology>
    </subcellularLocation>
</comment>
<evidence type="ECO:0000256" key="4">
    <source>
        <dbReference type="ARBA" id="ARBA00022475"/>
    </source>
</evidence>
<keyword evidence="4" id="KW-1003">Cell membrane</keyword>
<reference evidence="15" key="1">
    <citation type="submission" date="2017-04" db="EMBL/GenBank/DDBJ databases">
        <title>Function of individual gut microbiota members based on whole genome sequencing of pure cultures obtained from chicken caecum.</title>
        <authorList>
            <person name="Medvecky M."/>
            <person name="Cejkova D."/>
            <person name="Polansky O."/>
            <person name="Karasova D."/>
            <person name="Kubasova T."/>
            <person name="Cizek A."/>
            <person name="Rychlik I."/>
        </authorList>
    </citation>
    <scope>NUCLEOTIDE SEQUENCE [LARGE SCALE GENOMIC DNA]</scope>
    <source>
        <strain evidence="15">An178</strain>
    </source>
</reference>
<evidence type="ECO:0000256" key="6">
    <source>
        <dbReference type="ARBA" id="ARBA00022960"/>
    </source>
</evidence>
<dbReference type="GO" id="GO:0008658">
    <property type="term" value="F:penicillin binding"/>
    <property type="evidence" value="ECO:0007669"/>
    <property type="project" value="InterPro"/>
</dbReference>
<evidence type="ECO:0000256" key="1">
    <source>
        <dbReference type="ARBA" id="ARBA00004167"/>
    </source>
</evidence>
<keyword evidence="10" id="KW-0961">Cell wall biogenesis/degradation</keyword>
<evidence type="ECO:0000259" key="12">
    <source>
        <dbReference type="Pfam" id="PF00905"/>
    </source>
</evidence>
<evidence type="ECO:0000256" key="5">
    <source>
        <dbReference type="ARBA" id="ARBA00022692"/>
    </source>
</evidence>
<dbReference type="InterPro" id="IPR005311">
    <property type="entry name" value="PBP_dimer"/>
</dbReference>
<evidence type="ECO:0000256" key="7">
    <source>
        <dbReference type="ARBA" id="ARBA00022984"/>
    </source>
</evidence>
<dbReference type="PANTHER" id="PTHR30627:SF2">
    <property type="entry name" value="PEPTIDOGLYCAN D,D-TRANSPEPTIDASE MRDA"/>
    <property type="match status" value="1"/>
</dbReference>
<feature type="transmembrane region" description="Helical" evidence="11">
    <location>
        <begin position="31"/>
        <end position="51"/>
    </location>
</feature>
<dbReference type="GO" id="GO:0051301">
    <property type="term" value="P:cell division"/>
    <property type="evidence" value="ECO:0007669"/>
    <property type="project" value="UniProtKB-KW"/>
</dbReference>
<dbReference type="SUPFAM" id="SSF56519">
    <property type="entry name" value="Penicillin binding protein dimerisation domain"/>
    <property type="match status" value="1"/>
</dbReference>
<gene>
    <name evidence="14" type="ORF">B5F14_07345</name>
</gene>
<evidence type="ECO:0000256" key="9">
    <source>
        <dbReference type="ARBA" id="ARBA00023136"/>
    </source>
</evidence>
<evidence type="ECO:0000313" key="15">
    <source>
        <dbReference type="Proteomes" id="UP000195447"/>
    </source>
</evidence>
<feature type="domain" description="Penicillin-binding protein dimerisation" evidence="13">
    <location>
        <begin position="75"/>
        <end position="318"/>
    </location>
</feature>
<dbReference type="Pfam" id="PF00905">
    <property type="entry name" value="Transpeptidase"/>
    <property type="match status" value="1"/>
</dbReference>
<accession>A0A1Y4LRS3</accession>
<sequence>MALFKRRSMRKVKNKSKKPTIVLDKTIDHRVMLLAGAIVICFLILFIRLLYIQVFSYEDYTAKKDDYTSIKQYVSAPRGEIYDCKGRVLAKTVISHNIVYTSPNNMTIDDYKLYAERVVSVFDIDVDSFTERDKKEAYMTYLSLNDDPNALLTDKEQEEYESGAWGSDSESIRYGLMYDRIGDDELEKMDEDTLKMCIVYQRMTTNYSTGQENVILEDVSDSDVAYLVEHKTEFPGFDVDFGGWKREYPYGETLSDVLGTVTTSTEGLPEEYSDYYLQKGYQYNAPVGRSGLEYQYNDVLAGIAEESRITYDSNGLAKKEVIRQARKGNDIYLSIDIDLQQSLDTTLKAVLQENGGTERRENFYSLFMCMMDPYTGEVIALSGYQMDPDTRQMTYFASGNYMSLVNPGSSIKGATVYMGLSEGVIQPGEVINDEVMNIAGQEFGSYQDHGPVNDIQALSVSSNVYMFNIAIRLGGGTYQEGEPLNISNVSGTFDKMRSYYSMFGLGNITGLDVPGEVTGYMGVGREPGMLLNYSIGQFDMYTPIQLLEYVSTIATNGLIYQPKLMSYVMEVNSEEIVSVNESVLKNTLPEENSEYLSRVQQGFRACVADGNCGVLRDFSVPVAGKTGTAEVNEWTTAAFVGWAPYEDADVSFACVAPTSSINDQSVAPNICTTEVVPQVLQRYFELYPQ</sequence>
<evidence type="ECO:0000256" key="8">
    <source>
        <dbReference type="ARBA" id="ARBA00022989"/>
    </source>
</evidence>
<keyword evidence="5 11" id="KW-0812">Transmembrane</keyword>
<dbReference type="GO" id="GO:0008360">
    <property type="term" value="P:regulation of cell shape"/>
    <property type="evidence" value="ECO:0007669"/>
    <property type="project" value="UniProtKB-KW"/>
</dbReference>
<keyword evidence="8 11" id="KW-1133">Transmembrane helix</keyword>
<comment type="similarity">
    <text evidence="3">Belongs to the transpeptidase family.</text>
</comment>
<dbReference type="SUPFAM" id="SSF56601">
    <property type="entry name" value="beta-lactamase/transpeptidase-like"/>
    <property type="match status" value="1"/>
</dbReference>
<dbReference type="Proteomes" id="UP000195447">
    <property type="component" value="Unassembled WGS sequence"/>
</dbReference>
<dbReference type="InterPro" id="IPR036138">
    <property type="entry name" value="PBP_dimer_sf"/>
</dbReference>
<proteinExistence type="inferred from homology"/>
<evidence type="ECO:0000256" key="10">
    <source>
        <dbReference type="ARBA" id="ARBA00023316"/>
    </source>
</evidence>
<keyword evidence="14" id="KW-0131">Cell cycle</keyword>
<dbReference type="EMBL" id="NFKM01000014">
    <property type="protein sequence ID" value="OUP59356.1"/>
    <property type="molecule type" value="Genomic_DNA"/>
</dbReference>
<dbReference type="Gene3D" id="3.90.1310.10">
    <property type="entry name" value="Penicillin-binding protein 2a (Domain 2)"/>
    <property type="match status" value="1"/>
</dbReference>
<dbReference type="RefSeq" id="WP_087158843.1">
    <property type="nucleotide sequence ID" value="NZ_NFKM01000014.1"/>
</dbReference>
<keyword evidence="15" id="KW-1185">Reference proteome</keyword>
<organism evidence="14 15">
    <name type="scientific">Faecalitalea cylindroides</name>
    <dbReference type="NCBI Taxonomy" id="39483"/>
    <lineage>
        <taxon>Bacteria</taxon>
        <taxon>Bacillati</taxon>
        <taxon>Bacillota</taxon>
        <taxon>Erysipelotrichia</taxon>
        <taxon>Erysipelotrichales</taxon>
        <taxon>Erysipelotrichaceae</taxon>
        <taxon>Faecalitalea</taxon>
    </lineage>
</organism>